<comment type="caution">
    <text evidence="12">The sequence shown here is derived from an EMBL/GenBank/DDBJ whole genome shotgun (WGS) entry which is preliminary data.</text>
</comment>
<evidence type="ECO:0000256" key="5">
    <source>
        <dbReference type="ARBA" id="ARBA00022741"/>
    </source>
</evidence>
<dbReference type="InterPro" id="IPR003593">
    <property type="entry name" value="AAA+_ATPase"/>
</dbReference>
<dbReference type="InterPro" id="IPR041190">
    <property type="entry name" value="Midasin_AAA_lid_5"/>
</dbReference>
<dbReference type="SUPFAM" id="SSF52540">
    <property type="entry name" value="P-loop containing nucleoside triphosphate hydrolases"/>
    <property type="match status" value="6"/>
</dbReference>
<dbReference type="Gene3D" id="3.40.50.410">
    <property type="entry name" value="von Willebrand factor, type A domain"/>
    <property type="match status" value="1"/>
</dbReference>
<dbReference type="InterPro" id="IPR011704">
    <property type="entry name" value="ATPase_dyneun-rel_AAA"/>
</dbReference>
<dbReference type="Pfam" id="PF17865">
    <property type="entry name" value="AAA_lid_5"/>
    <property type="match status" value="1"/>
</dbReference>
<dbReference type="Gene3D" id="3.40.50.300">
    <property type="entry name" value="P-loop containing nucleotide triphosphate hydrolases"/>
    <property type="match status" value="6"/>
</dbReference>
<feature type="compositionally biased region" description="Acidic residues" evidence="10">
    <location>
        <begin position="5068"/>
        <end position="5080"/>
    </location>
</feature>
<feature type="compositionally biased region" description="Acidic residues" evidence="10">
    <location>
        <begin position="4845"/>
        <end position="4858"/>
    </location>
</feature>
<dbReference type="PIRSF" id="PIRSF010340">
    <property type="entry name" value="Midasin"/>
    <property type="match status" value="1"/>
</dbReference>
<feature type="region of interest" description="Disordered" evidence="10">
    <location>
        <begin position="4780"/>
        <end position="5361"/>
    </location>
</feature>
<comment type="subcellular location">
    <subcellularLocation>
        <location evidence="1">Nucleus</location>
        <location evidence="1">Nucleolus</location>
    </subcellularLocation>
    <subcellularLocation>
        <location evidence="2">Nucleus</location>
        <location evidence="2">Nucleoplasm</location>
    </subcellularLocation>
</comment>
<dbReference type="PANTHER" id="PTHR48103:SF2">
    <property type="entry name" value="MIDASIN"/>
    <property type="match status" value="1"/>
</dbReference>
<dbReference type="PROSITE" id="PS50234">
    <property type="entry name" value="VWFA"/>
    <property type="match status" value="1"/>
</dbReference>
<feature type="compositionally biased region" description="Basic and acidic residues" evidence="10">
    <location>
        <begin position="4948"/>
        <end position="4961"/>
    </location>
</feature>
<feature type="region of interest" description="Disordered" evidence="10">
    <location>
        <begin position="3796"/>
        <end position="3817"/>
    </location>
</feature>
<dbReference type="InterPro" id="IPR002035">
    <property type="entry name" value="VWF_A"/>
</dbReference>
<dbReference type="Proteomes" id="UP000266841">
    <property type="component" value="Unassembled WGS sequence"/>
</dbReference>
<proteinExistence type="inferred from homology"/>
<dbReference type="GO" id="GO:0016887">
    <property type="term" value="F:ATP hydrolysis activity"/>
    <property type="evidence" value="ECO:0007669"/>
    <property type="project" value="InterPro"/>
</dbReference>
<gene>
    <name evidence="12" type="ORF">THAOC_01019</name>
</gene>
<accession>K0TEP4</accession>
<feature type="compositionally biased region" description="Basic and acidic residues" evidence="10">
    <location>
        <begin position="1245"/>
        <end position="1258"/>
    </location>
</feature>
<dbReference type="GO" id="GO:0005654">
    <property type="term" value="C:nucleoplasm"/>
    <property type="evidence" value="ECO:0007669"/>
    <property type="project" value="UniProtKB-SubCell"/>
</dbReference>
<evidence type="ECO:0000256" key="7">
    <source>
        <dbReference type="ARBA" id="ARBA00023186"/>
    </source>
</evidence>
<keyword evidence="8 9" id="KW-0539">Nucleus</keyword>
<feature type="domain" description="VWFA" evidence="11">
    <location>
        <begin position="5486"/>
        <end position="5681"/>
    </location>
</feature>
<keyword evidence="6 9" id="KW-0067">ATP-binding</keyword>
<feature type="region of interest" description="Disordered" evidence="10">
    <location>
        <begin position="3840"/>
        <end position="3864"/>
    </location>
</feature>
<feature type="compositionally biased region" description="Acidic residues" evidence="10">
    <location>
        <begin position="5351"/>
        <end position="5361"/>
    </location>
</feature>
<feature type="compositionally biased region" description="Polar residues" evidence="10">
    <location>
        <begin position="5107"/>
        <end position="5117"/>
    </location>
</feature>
<dbReference type="InterPro" id="IPR027417">
    <property type="entry name" value="P-loop_NTPase"/>
</dbReference>
<comment type="function">
    <text evidence="9">Nuclear chaperone required for maturation and nuclear export of pre-60S ribosome subunits.</text>
</comment>
<feature type="compositionally biased region" description="Basic and acidic residues" evidence="10">
    <location>
        <begin position="5247"/>
        <end position="5261"/>
    </location>
</feature>
<evidence type="ECO:0000256" key="2">
    <source>
        <dbReference type="ARBA" id="ARBA00004642"/>
    </source>
</evidence>
<feature type="compositionally biased region" description="Basic and acidic residues" evidence="10">
    <location>
        <begin position="3848"/>
        <end position="3858"/>
    </location>
</feature>
<dbReference type="FunFam" id="3.40.50.300:FF:000142">
    <property type="entry name" value="Midasin"/>
    <property type="match status" value="1"/>
</dbReference>
<dbReference type="EMBL" id="AGNL01001223">
    <property type="protein sequence ID" value="EJK77168.1"/>
    <property type="molecule type" value="Genomic_DNA"/>
</dbReference>
<feature type="compositionally biased region" description="Basic and acidic residues" evidence="10">
    <location>
        <begin position="5315"/>
        <end position="5350"/>
    </location>
</feature>
<evidence type="ECO:0000259" key="11">
    <source>
        <dbReference type="PROSITE" id="PS50234"/>
    </source>
</evidence>
<feature type="compositionally biased region" description="Acidic residues" evidence="10">
    <location>
        <begin position="4903"/>
        <end position="4916"/>
    </location>
</feature>
<evidence type="ECO:0000256" key="4">
    <source>
        <dbReference type="ARBA" id="ARBA00017143"/>
    </source>
</evidence>
<dbReference type="PANTHER" id="PTHR48103">
    <property type="entry name" value="MIDASIN-RELATED"/>
    <property type="match status" value="1"/>
</dbReference>
<evidence type="ECO:0000256" key="8">
    <source>
        <dbReference type="ARBA" id="ARBA00023242"/>
    </source>
</evidence>
<dbReference type="GO" id="GO:0005730">
    <property type="term" value="C:nucleolus"/>
    <property type="evidence" value="ECO:0007669"/>
    <property type="project" value="UniProtKB-SubCell"/>
</dbReference>
<dbReference type="SUPFAM" id="SSF53300">
    <property type="entry name" value="vWA-like"/>
    <property type="match status" value="1"/>
</dbReference>
<dbReference type="FunFam" id="3.40.50.300:FF:001384">
    <property type="entry name" value="Midasin"/>
    <property type="match status" value="1"/>
</dbReference>
<feature type="compositionally biased region" description="Acidic residues" evidence="10">
    <location>
        <begin position="5092"/>
        <end position="5105"/>
    </location>
</feature>
<feature type="compositionally biased region" description="Basic and acidic residues" evidence="10">
    <location>
        <begin position="4917"/>
        <end position="4927"/>
    </location>
</feature>
<feature type="region of interest" description="Disordered" evidence="10">
    <location>
        <begin position="1737"/>
        <end position="1763"/>
    </location>
</feature>
<feature type="compositionally biased region" description="Polar residues" evidence="10">
    <location>
        <begin position="3796"/>
        <end position="3810"/>
    </location>
</feature>
<evidence type="ECO:0000256" key="6">
    <source>
        <dbReference type="ARBA" id="ARBA00022840"/>
    </source>
</evidence>
<dbReference type="GO" id="GO:0000027">
    <property type="term" value="P:ribosomal large subunit assembly"/>
    <property type="evidence" value="ECO:0007669"/>
    <property type="project" value="InterPro"/>
</dbReference>
<dbReference type="eggNOG" id="KOG1808">
    <property type="taxonomic scope" value="Eukaryota"/>
</dbReference>
<feature type="compositionally biased region" description="Acidic residues" evidence="10">
    <location>
        <begin position="5023"/>
        <end position="5033"/>
    </location>
</feature>
<organism evidence="12 13">
    <name type="scientific">Thalassiosira oceanica</name>
    <name type="common">Marine diatom</name>
    <dbReference type="NCBI Taxonomy" id="159749"/>
    <lineage>
        <taxon>Eukaryota</taxon>
        <taxon>Sar</taxon>
        <taxon>Stramenopiles</taxon>
        <taxon>Ochrophyta</taxon>
        <taxon>Bacillariophyta</taxon>
        <taxon>Coscinodiscophyceae</taxon>
        <taxon>Thalassiosirophycidae</taxon>
        <taxon>Thalassiosirales</taxon>
        <taxon>Thalassiosiraceae</taxon>
        <taxon>Thalassiosira</taxon>
    </lineage>
</organism>
<dbReference type="OMA" id="ILEQWHR"/>
<dbReference type="InterPro" id="IPR012099">
    <property type="entry name" value="Midasin"/>
</dbReference>
<dbReference type="SMART" id="SM00382">
    <property type="entry name" value="AAA"/>
    <property type="match status" value="5"/>
</dbReference>
<evidence type="ECO:0000256" key="3">
    <source>
        <dbReference type="ARBA" id="ARBA00007188"/>
    </source>
</evidence>
<evidence type="ECO:0000256" key="9">
    <source>
        <dbReference type="PIRNR" id="PIRNR010340"/>
    </source>
</evidence>
<feature type="region of interest" description="Disordered" evidence="10">
    <location>
        <begin position="76"/>
        <end position="99"/>
    </location>
</feature>
<dbReference type="CDD" id="cd00009">
    <property type="entry name" value="AAA"/>
    <property type="match status" value="1"/>
</dbReference>
<protein>
    <recommendedName>
        <fullName evidence="4 9">Midasin</fullName>
    </recommendedName>
</protein>
<evidence type="ECO:0000256" key="10">
    <source>
        <dbReference type="SAM" id="MobiDB-lite"/>
    </source>
</evidence>
<dbReference type="Pfam" id="PF17867">
    <property type="entry name" value="AAA_lid_7"/>
    <property type="match status" value="2"/>
</dbReference>
<keyword evidence="7 9" id="KW-0143">Chaperone</keyword>
<feature type="region of interest" description="Disordered" evidence="10">
    <location>
        <begin position="1242"/>
        <end position="1262"/>
    </location>
</feature>
<comment type="similarity">
    <text evidence="3 9">Belongs to the midasin family.</text>
</comment>
<feature type="compositionally biased region" description="Basic and acidic residues" evidence="10">
    <location>
        <begin position="4994"/>
        <end position="5013"/>
    </location>
</feature>
<feature type="compositionally biased region" description="Acidic residues" evidence="10">
    <location>
        <begin position="5141"/>
        <end position="5150"/>
    </location>
</feature>
<evidence type="ECO:0000313" key="13">
    <source>
        <dbReference type="Proteomes" id="UP000266841"/>
    </source>
</evidence>
<dbReference type="OrthoDB" id="5186at2759"/>
<feature type="compositionally biased region" description="Acidic residues" evidence="10">
    <location>
        <begin position="4962"/>
        <end position="4993"/>
    </location>
</feature>
<keyword evidence="13" id="KW-1185">Reference proteome</keyword>
<evidence type="ECO:0000313" key="12">
    <source>
        <dbReference type="EMBL" id="EJK77168.1"/>
    </source>
</evidence>
<dbReference type="GO" id="GO:0005524">
    <property type="term" value="F:ATP binding"/>
    <property type="evidence" value="ECO:0007669"/>
    <property type="project" value="UniProtKB-KW"/>
</dbReference>
<keyword evidence="5 9" id="KW-0547">Nucleotide-binding</keyword>
<sequence>MEEDSEALVVDYLKEVIRFAEALNGGDGGDASADSDTLHTRTTSITAESLISRLGEELLRAARPDNLRSSLPVPAAFLRDGMSGGGPRQDENDMDTEDDDENHLPFGIVPSMVRGGRPPDPTRIDALRSILRSLAPIAMDLGTRVACQVLRANRSPAGDAADGSRARLSSFVLFGLWLPMAPQLAPIVSDLFAEFQRVVGEDGNACPLALLPFVAQRMSLSSNGVDASADRVLQEEAAVVAAEAANDLLTVYCNERYETAFVKDWWDWDTCLFTLIHADNATCAGAISDNRGAIDGDGDATMSSADESNASSDGKGKLDFYVGGHSPDTTAPHCIQWQETLFQMKWHAARAAGCILSLRPLPLSNFLKRLGVYESDVPFVKHPWAVNDIEVAREYSLVNGIGSVILQDAGMGQFDCSSENTFKIPSIDDIRGAIPLHPALVHAGKGILIPRRGSVASYHEMLTRSDSSETSIPSSSFIPTDTTKKNLASLGVAMSSDPHPPPILVCGPNGSGKSSVVREMARLCSSFASNARAEQNVTSDRVNMGCQEDELLELHIDEETDSKTLLGSFVATDIPGEFVWMAGPLTSSARSGRWVLIEDIDRCPEEIQAALIRLLEERVLPLGVGKDERCHPRFRLFATYTTDVKMKSDGVTSQRLRGGGGKRILNASLWRKVHVDPLPFSELYEVGRKLHPSLPCSISDAVLDVLKKIDLSGRGSGLDESLQVEDATVPTTGQSNIFGHGTRCPSVREFIKLLNRISSSIRFEPGSDYTTENQRLICLAETVDLFAMSCPSIERRREFISQVAAPTWALTADAAMRYIEERIPVISHDMVNLHTVEVGRARLTKLKLQEDELDRSSPGKKRSFAETHHALRLMESVAVCVSQNEPALLVGETGCGKTTLVQRLANLTGRRLLVQNLSLQTDSTDLLGGYKPLEMRHVARGVYDKFVDLFVSSFSRSQNEKFLKYVLSAMEKGDWKRLAQCFVKAAGMGEKKMKELARKGKKPAHIDMWSNFRVVADRFERQRLASESGLAFLFTEGALVDAIRTGKWVLLDEINLASSETLQRLCGLLDDSQGSIILTEKGDAEAVSRHPDFRLFAAMNPATDAGKKDLPSSIRSRFTELYVDELLDSTQLRSVAARYLEGAVVTSGVPLEHTESVLSSVDLYLKCRSLSDQSLADGGGQKPRYTLRTLTRTLTSARNLILQQKFAPQRAILEGFELAFEASLDLPSRAIIQKQFKSLLPKGTSHKDRDHPGRRPDGRSGGNTFVLVKPFWIKSGEEKQIDWTDASLSPDGKPKFVLTPSASGNLRRLCQAVASGPWSVLLEGPTSAGKTTLVEYLARRCGHKCVRINNHEHTDIQEYTGSYAADSKGKISFQEGILVQALRKGYWVILDELNLAPSEVLEALNRLLDDNRELYLAEINEVVKPHENFRLFATQNPAGAYGGRKPLSRAFRNRFVEIHLSDIPEDEMVTILEKRCACPPSHAKLLVKVMKTLRQRRSRTGVFRGKDGLITPRDLLRWAGRGATSKAELALEGYFLLAERLRLDEERDAVRRVIEKELKVTIDLDETYYGENSLGRAILRNVLNQKEEILHGAGLDVNTIAPTKSIMRLLTLVMRCIEKKEPVLLVGDTGCGKTTVIQLLGVILKQQLTVVNCHASTETSDLLGGFRPVRGRQKIAEEIVDLVASFVHNWSDPVHPLQDSAPEFIVEPMSKQDLPADAPKKCYDFMRDLKQKYCRGDGHGGSESISSKRRKLEDGNASPVTTDSECPRLIEQVRRGYKQIETLYQNFSALFEWADGPLVQSMKEGHLILLDEMSLAEDAVLERLNSVLEPSRTLVLAERGGEGPECVHDSLEGGPSQVYSSQVTSHDKWRIFATMNPGGDFGKRELSPALRSRFTEIWVPSITHRSDIDLVLERSLGSTVATNRSTPCDNSIKALRKLMLDYFEWFNVDVCDDPNSFCNDFKLSLRDVLSWARFIGDVHLGGPKIDRFLAFAHGASLMHLDGLGLGTGISNIDANLTRDRAKDFILAQIATFDNGRDVVGFKDEIGAMQQSLISTDDEFGVDPFVIQRGEEVIPTNLNFDLTAPTTGLNLRRVLRGMQISKPILLEGPPGVGKTSLIAALAKASGHRLVRINLSEQTDISDLMGSDLPYSGDSEGSTSGPSFKWCDGVLLKAIKRGDWVLLDELNLASQSVLEGLNSCLDHRASVYIPELGRSFDCPPTFRVFAAQNPLAQGGGRKGLPKSFLNRFTKVYIEALTDSDLFSIVLKQFPSIPENLVRSMICFNQGVQSDIDSRLYGQTGSPWEFNLRDIFRWCELLSQTGREVSVEDTAKFADVLYTQRLRAAPDRESILARFRTHFGEGVLPTGSSPGLVVSDDLVTVGTTSLERCADETHWSIVQAMQTEPDVSEMLLRPMEAVACCVRLGWSCLLVGPTSSGKSSILNTLADACNVHIETLAMTTATDVTELIGCFEQTDSSLALRQLATTIKVVYDGLCAHEHDGPGAMQGVHKQYWRVKKALANELTKSPVCYNNERLIADIDVLIGMFEGVGRSVEVASISRCRQDFAAYKSSATSGSPFHWVDGTLVQAMERGSWLHLENVNYCSSSVLDRLNPLMEFGGELVLTECGLSDDSSLDAKPRVVNPHKNFRLFLSMNPSSHGEVSRAMRNRCIEVYVPAALSGENRSFGSKSDGVATIDSYTGLWNSGLRCQNVGRLMLARHESECQLSLSMHEECPPIKSLKEWGKLFVSLLARGLSFESLATSLRIIYELKDETHEDPGALRKLPLLPLITGYSSRFGLNLNPFVANAAQGGRLLQLILSSSNDDLSSTDYWKSMSSDKSRVCCGIEKRSFRYQVICRLLDQPPMNSKYLPSLFDGYASELSCQIKMATKIAAALPTGTLRLLTLLEESTLYLRLDQLENIPAITDLSVVAVSYLIDSKRIDQNVVSCPVTPLMYPLLDEADKVIACSSEGRLGKFAMARDDLWHYLKRAQFIGSESRTQIGFDLNGFLIHYCWLKKALRTLNEINDRLRPFLLLLDTVEDSIRECTGGSISTSDVLWKRGGHPLLPSKQDNLAELQHLSDLSTRCSIARGEEFGYDALVSSSMPQVDLKSLIDSKHPCLFVDRNFSKNLLGALSMTFWASTDEIQRQRRAELGYSLSSAPQVLVKTHMNSEAAFITSLRLATVDTTIRTVDNLMDLDELRSLAPTANAEAISSGNFFNDLLVRFSGIQASQLGEMLCVSQEADIIARLSELLRPSSATGTEVVKDLKSTTARFIEMAQAHTFWQANHIRPYQTLAWLLDSVDLTAGSLHKSVRCLLPRMMYSLGEHYWCNTYNDLDTISSSLNAPSTWNKDNQSAVQQVVGDNTDMVSSFAGPSRTDFNVKRAAIFRLLQLPSNGSNSTYLSLENCHARKTQAAKLTTLFACDPTTLSPGTPREDELIRFLLDAVLESFFDNDVPDVMAISRETIADALQASCENKFLKQHGTELIVPLVRHLKSSEAANKDTAEWRRHIAHAWVYLGVLRLNLLLPSSPIDPGRRPAAKVEELSRVIGVIGSDLLSHNLHWGLAFGDFDPDNIATQQLNTLASLKSTKRARQQKKIVERPSDAPPFQDLFRELHHFNRTVASLPGISSMLESFDRGERKDARFREVNWQCSASAFCSRLSTVYRMYEDVTIPCINEIRSIQRGLRALSVHQLESADAKFVIKFQDELLTYPSLVSSVKVQQLSKEIIKRTEEDLVDRYQSGRVPAKTDRLASERELQVAILNRLHSRIFARQGDLSSQDTDAVGTILDTLCACSRLSQDENTPAKDSSSNPMSEEERDENEMLEYFPNHGEEFDQIVASTLDEDDDDDGAGSKDHTKKDTTLLNNDEGLSDSQLASVVSLHRDIFSVRKKFALDDKARIRSFVRSYEAASYLSQLTEWIPESQDAPGRCIASHILALSLRCNAKRNLWTPMRYGESIRDFHHDPFPSETIKADQSLQGLLIRVGQLLTAFPGHAVLIALGQVIERVRQLDIQVVSLGKVMSGLEVILRKAQDWEQHSTKNVSLGQALKDLSSLVATWRKLELQSWPQLLTIREARRGVRAKRHFLRLYRIIHKARVESKISLNTAAGSECVHELIKVLDTFILSSDLAEFWERLELVIAFANEVEHRCHVENSTLSPLGFMLKSLVDYYSRFSQFLGQTKENLREPIAAKIKEEVKIAKWDEQSYYALAETSEKNHRKLLKFLRDYDEVLDTTVLSVLEKNFAEGVRSSLQAEAGEQEPTTAIPSNSSIFPMTAADPVNALPQCRMNGLLFTPRSAFDPAPTVFEWKAAGLANEVDKYVLKVGEYGQRMSSIISRKDSSSFEGAVLSSELSATVFARLESLREPKVTKQMKQRALSDLFKTLKEQGYSSMKWAVPPYVRNSKALLMLPVPSASASLSKEVLHSLEKGESYFHRCQVEISRLRLEITTFGSQYMSQREMNLMQGYSDHMLLTLCQQRSMASDLIAAISTVDSQSKLFDDLSGRIPSGQAQLCGIITRFESCLIDAIENLRQLVLFLKESSALIDGNVHDYVVILSSCASKLEDNYAFCKGTMPITANQLNGVSRTAGILRDVKADISSCAVACADHFPSSVFDSTLEAVDEALETSVECLKTQQHPESNGPVDCLLLGRVATCASSLVQSCLVSAQSAVRTKEERPSATAVVVCHQQSIDDWRGLRLDTIASAVQMLSLAVSDLHSMCVPDLTSDVCTRAMSSTMPMCRNILELARARLGDALLFYQQHSKLLYVLLRVFRVLVAKGFCADDVSDGGEGDGEGGAGEMKFEDDVEGTGMGEGDGKQDVTDQIENEEQLLGLKGDEKQDASSSQKELKEDEVDTGMEMEQDFEGEKYDMPDQPNPDNEEDNDDDEEEIDREMGDGEDPNETVVDEKMWDDDEDDLDDMNQESEKFEADSKMTGEALDDEMRTKEEDEDEDVGGGKDQHDASKGQDDDAPPEQQDNDQENGESNEQDSEMINDDTEDKYEDKNDGVQVREEEKEHDEELGIDLNEGLNLEDELGDDDDSQAKDDEGGDISDGADESQDPANDEEEHIPASEEDKAEDGSDPECDQNETVGTGGAGVDDIEEESNPDDSPEEQNSPNLTNTPKSQHEEDLHGVAAPDGQDAVKEVNDQENPDEDAVNDGNAEDNAGGTDENINPISSKGAGGSGNEGNYQQGREENPQPSKPNEPFDDIPNPMRNPGDAEKYWHKKLDMIQDALKDGADNMEQQADNEAEEESRDKDGQFEYTKTEQETSSGQVLGVANDDQARQLEDQSDDEVDQNQQESNANERSDSPPPTSDIQMADQENRNTKPSTHEEKLAEKSTHGEDAEDSHDWPKGNEDNDGNEASLEDENSIILNTANTDMRQFRDEMDIVDDETSSFGEIQEEDAIDGITHHNLQIARQEWQSIQSETNNLSRRLCEKLRLVMEPLVATKLRGDYRTGKRVNMKRIIGYIASGYRKDKIWLRRTKPAKRDYRVLIAVDNSESMQKGHAGDVALRALATMANGMSQLEIGQLGIASFGEEMKLLHPFHIPFTSESGVNIVSNFTFDSKRTRTALCVESSIAALEKADIAASSMQLVFMISDGRIERDSRSKLRHLIRQMAEKNILMVMIIVEGEDKPSKKNESILNMKEVTFVNGKPQIKQFIEDYPFPYYLVVSDLAALPEILGDALRQWWEMLAEINS</sequence>
<evidence type="ECO:0000256" key="1">
    <source>
        <dbReference type="ARBA" id="ARBA00004604"/>
    </source>
</evidence>
<dbReference type="GO" id="GO:0000055">
    <property type="term" value="P:ribosomal large subunit export from nucleus"/>
    <property type="evidence" value="ECO:0007669"/>
    <property type="project" value="TreeGrafter"/>
</dbReference>
<feature type="compositionally biased region" description="Acidic residues" evidence="10">
    <location>
        <begin position="4872"/>
        <end position="4895"/>
    </location>
</feature>
<feature type="compositionally biased region" description="Basic and acidic residues" evidence="10">
    <location>
        <begin position="5211"/>
        <end position="5232"/>
    </location>
</feature>
<reference evidence="12 13" key="1">
    <citation type="journal article" date="2012" name="Genome Biol.">
        <title>Genome and low-iron response of an oceanic diatom adapted to chronic iron limitation.</title>
        <authorList>
            <person name="Lommer M."/>
            <person name="Specht M."/>
            <person name="Roy A.S."/>
            <person name="Kraemer L."/>
            <person name="Andreson R."/>
            <person name="Gutowska M.A."/>
            <person name="Wolf J."/>
            <person name="Bergner S.V."/>
            <person name="Schilhabel M.B."/>
            <person name="Klostermeier U.C."/>
            <person name="Beiko R.G."/>
            <person name="Rosenstiel P."/>
            <person name="Hippler M."/>
            <person name="Laroche J."/>
        </authorList>
    </citation>
    <scope>NUCLEOTIDE SEQUENCE [LARGE SCALE GENOMIC DNA]</scope>
    <source>
        <strain evidence="12 13">CCMP1005</strain>
    </source>
</reference>
<dbReference type="Pfam" id="PF07728">
    <property type="entry name" value="AAA_5"/>
    <property type="match status" value="8"/>
</dbReference>
<name>K0TEP4_THAOC</name>
<dbReference type="InterPro" id="IPR036465">
    <property type="entry name" value="vWFA_dom_sf"/>
</dbReference>
<dbReference type="InterPro" id="IPR040848">
    <property type="entry name" value="AAA_lid_7"/>
</dbReference>
<dbReference type="GO" id="GO:0030687">
    <property type="term" value="C:preribosome, large subunit precursor"/>
    <property type="evidence" value="ECO:0007669"/>
    <property type="project" value="TreeGrafter"/>
</dbReference>
<feature type="compositionally biased region" description="Acidic residues" evidence="10">
    <location>
        <begin position="5040"/>
        <end position="5060"/>
    </location>
</feature>